<dbReference type="AlphaFoldDB" id="A0A7W6H9F1"/>
<protein>
    <submittedName>
        <fullName evidence="6">Peptidyl-prolyl cis-trans isomerase SurA</fullName>
        <ecNumber evidence="6">5.2.1.8</ecNumber>
    </submittedName>
</protein>
<proteinExistence type="predicted"/>
<keyword evidence="1 4" id="KW-0732">Signal</keyword>
<dbReference type="GO" id="GO:0003755">
    <property type="term" value="F:peptidyl-prolyl cis-trans isomerase activity"/>
    <property type="evidence" value="ECO:0007669"/>
    <property type="project" value="UniProtKB-KW"/>
</dbReference>
<evidence type="ECO:0000256" key="4">
    <source>
        <dbReference type="SAM" id="SignalP"/>
    </source>
</evidence>
<feature type="compositionally biased region" description="Basic and acidic residues" evidence="3">
    <location>
        <begin position="302"/>
        <end position="315"/>
    </location>
</feature>
<keyword evidence="6" id="KW-0413">Isomerase</keyword>
<evidence type="ECO:0000256" key="3">
    <source>
        <dbReference type="SAM" id="MobiDB-lite"/>
    </source>
</evidence>
<accession>A0A7W6H9F1</accession>
<dbReference type="Pfam" id="PF09312">
    <property type="entry name" value="SurA_N"/>
    <property type="match status" value="1"/>
</dbReference>
<comment type="caution">
    <text evidence="6">The sequence shown here is derived from an EMBL/GenBank/DDBJ whole genome shotgun (WGS) entry which is preliminary data.</text>
</comment>
<dbReference type="EMBL" id="JACIEM010000001">
    <property type="protein sequence ID" value="MBB4001028.1"/>
    <property type="molecule type" value="Genomic_DNA"/>
</dbReference>
<dbReference type="PANTHER" id="PTHR47637:SF1">
    <property type="entry name" value="CHAPERONE SURA"/>
    <property type="match status" value="1"/>
</dbReference>
<evidence type="ECO:0000259" key="5">
    <source>
        <dbReference type="Pfam" id="PF09312"/>
    </source>
</evidence>
<feature type="region of interest" description="Disordered" evidence="3">
    <location>
        <begin position="292"/>
        <end position="315"/>
    </location>
</feature>
<gene>
    <name evidence="6" type="ORF">GGR03_000075</name>
</gene>
<dbReference type="Proteomes" id="UP000588647">
    <property type="component" value="Unassembled WGS sequence"/>
</dbReference>
<dbReference type="PANTHER" id="PTHR47637">
    <property type="entry name" value="CHAPERONE SURA"/>
    <property type="match status" value="1"/>
</dbReference>
<sequence length="315" mass="34890">MTIHNVVKRAALAFALLGSTAVFAPLLPTPAQAASEVSVVVNRQPITTFQIRQRAAFLQLRRVGGNATQKATEELIDEELKKQEIRRRGINVPDSAIDEAYARFAAENNMNEQQLAEVLSRAGFSADAFKDYIRVQMGWGQAVQAHMRSSERMSEQDVVQRMLAQGGQKPSTTEYTLQQVIFVIPEGQRGAMLGQRKREADGMRSRFQSCDATYTFAKGLRDVTVRDLGRVAQPELPPRWKDDIIRAGNGKTTPVQETERGVEYIAVCSSRSISDDKVAAMVFQSSDLAKLGEESGGPDGAFLKELRDKAQISRR</sequence>
<keyword evidence="2" id="KW-0697">Rotamase</keyword>
<feature type="domain" description="SurA N-terminal" evidence="5">
    <location>
        <begin position="70"/>
        <end position="137"/>
    </location>
</feature>
<dbReference type="Gene3D" id="1.10.4030.10">
    <property type="entry name" value="Porin chaperone SurA, peptide-binding domain"/>
    <property type="match status" value="1"/>
</dbReference>
<feature type="signal peptide" evidence="4">
    <location>
        <begin position="1"/>
        <end position="24"/>
    </location>
</feature>
<dbReference type="SUPFAM" id="SSF109998">
    <property type="entry name" value="Triger factor/SurA peptide-binding domain-like"/>
    <property type="match status" value="1"/>
</dbReference>
<dbReference type="InterPro" id="IPR015391">
    <property type="entry name" value="SurA_N"/>
</dbReference>
<feature type="chain" id="PRO_5031171475" evidence="4">
    <location>
        <begin position="25"/>
        <end position="315"/>
    </location>
</feature>
<organism evidence="6 7">
    <name type="scientific">Aurantimonas endophytica</name>
    <dbReference type="NCBI Taxonomy" id="1522175"/>
    <lineage>
        <taxon>Bacteria</taxon>
        <taxon>Pseudomonadati</taxon>
        <taxon>Pseudomonadota</taxon>
        <taxon>Alphaproteobacteria</taxon>
        <taxon>Hyphomicrobiales</taxon>
        <taxon>Aurantimonadaceae</taxon>
        <taxon>Aurantimonas</taxon>
    </lineage>
</organism>
<name>A0A7W6H9F1_9HYPH</name>
<dbReference type="InterPro" id="IPR050280">
    <property type="entry name" value="OMP_Chaperone_SurA"/>
</dbReference>
<dbReference type="RefSeq" id="WP_183205292.1">
    <property type="nucleotide sequence ID" value="NZ_JAAAMM010000001.1"/>
</dbReference>
<evidence type="ECO:0000313" key="7">
    <source>
        <dbReference type="Proteomes" id="UP000588647"/>
    </source>
</evidence>
<reference evidence="6 7" key="1">
    <citation type="submission" date="2020-08" db="EMBL/GenBank/DDBJ databases">
        <title>Genomic Encyclopedia of Type Strains, Phase IV (KMG-IV): sequencing the most valuable type-strain genomes for metagenomic binning, comparative biology and taxonomic classification.</title>
        <authorList>
            <person name="Goeker M."/>
        </authorList>
    </citation>
    <scope>NUCLEOTIDE SEQUENCE [LARGE SCALE GENOMIC DNA]</scope>
    <source>
        <strain evidence="6 7">DSM 103570</strain>
    </source>
</reference>
<evidence type="ECO:0000256" key="2">
    <source>
        <dbReference type="ARBA" id="ARBA00023110"/>
    </source>
</evidence>
<evidence type="ECO:0000256" key="1">
    <source>
        <dbReference type="ARBA" id="ARBA00022729"/>
    </source>
</evidence>
<dbReference type="EC" id="5.2.1.8" evidence="6"/>
<evidence type="ECO:0000313" key="6">
    <source>
        <dbReference type="EMBL" id="MBB4001028.1"/>
    </source>
</evidence>
<keyword evidence="7" id="KW-1185">Reference proteome</keyword>
<dbReference type="InterPro" id="IPR027304">
    <property type="entry name" value="Trigger_fact/SurA_dom_sf"/>
</dbReference>